<dbReference type="AlphaFoldDB" id="A0A378WHU2"/>
<dbReference type="Pfam" id="PF07352">
    <property type="entry name" value="Phage_Mu_Gam"/>
    <property type="match status" value="1"/>
</dbReference>
<dbReference type="EMBL" id="UGRS01000001">
    <property type="protein sequence ID" value="SUA36467.1"/>
    <property type="molecule type" value="Genomic_DNA"/>
</dbReference>
<proteinExistence type="predicted"/>
<dbReference type="GO" id="GO:0042262">
    <property type="term" value="P:DNA protection"/>
    <property type="evidence" value="ECO:0007669"/>
    <property type="project" value="InterPro"/>
</dbReference>
<dbReference type="SUPFAM" id="SSF161266">
    <property type="entry name" value="Gam-like"/>
    <property type="match status" value="1"/>
</dbReference>
<dbReference type="Proteomes" id="UP000254055">
    <property type="component" value="Unassembled WGS sequence"/>
</dbReference>
<sequence>MTQQNTPDITTPDELKAAFAEWQEINRQMQQAENKQAGKLAALKAKHDSETAPLAERMAELETRIKAYAAAHQTELTGGKGKAAAIGTGFIKWRSGRDSVQINSDIETVIAELKRRRLSRLIRVKEEINKTAVLADAAALAKRPINGLQIVKGSEEIILQA</sequence>
<name>A0A378WHU2_9NEIS</name>
<evidence type="ECO:0000313" key="2">
    <source>
        <dbReference type="Proteomes" id="UP000254055"/>
    </source>
</evidence>
<reference evidence="1 2" key="1">
    <citation type="submission" date="2018-06" db="EMBL/GenBank/DDBJ databases">
        <authorList>
            <consortium name="Pathogen Informatics"/>
            <person name="Doyle S."/>
        </authorList>
    </citation>
    <scope>NUCLEOTIDE SEQUENCE [LARGE SCALE GENOMIC DNA]</scope>
    <source>
        <strain evidence="1 2">NCTC12229</strain>
    </source>
</reference>
<evidence type="ECO:0000313" key="1">
    <source>
        <dbReference type="EMBL" id="SUA36467.1"/>
    </source>
</evidence>
<dbReference type="RefSeq" id="WP_115133687.1">
    <property type="nucleotide sequence ID" value="NZ_UGRS01000001.1"/>
</dbReference>
<accession>A0A378WHU2</accession>
<dbReference type="InterPro" id="IPR009951">
    <property type="entry name" value="Host-nuc_inhib_Gam"/>
</dbReference>
<dbReference type="OrthoDB" id="8613608at2"/>
<dbReference type="GO" id="GO:0003690">
    <property type="term" value="F:double-stranded DNA binding"/>
    <property type="evidence" value="ECO:0007669"/>
    <property type="project" value="InterPro"/>
</dbReference>
<protein>
    <submittedName>
        <fullName evidence="1">Host-nuclease inhibitor phage protein Gam</fullName>
    </submittedName>
</protein>
<gene>
    <name evidence="1" type="primary">gam</name>
    <name evidence="1" type="ORF">NCTC12229_00883</name>
</gene>
<dbReference type="Gene3D" id="1.20.5.170">
    <property type="match status" value="1"/>
</dbReference>
<organism evidence="1 2">
    <name type="scientific">Neisseria zoodegmatis</name>
    <dbReference type="NCBI Taxonomy" id="326523"/>
    <lineage>
        <taxon>Bacteria</taxon>
        <taxon>Pseudomonadati</taxon>
        <taxon>Pseudomonadota</taxon>
        <taxon>Betaproteobacteria</taxon>
        <taxon>Neisseriales</taxon>
        <taxon>Neisseriaceae</taxon>
        <taxon>Neisseria</taxon>
    </lineage>
</organism>